<accession>A0ABY5MUZ8</accession>
<dbReference type="Proteomes" id="UP000831921">
    <property type="component" value="Chromosome"/>
</dbReference>
<dbReference type="EMBL" id="CP097253">
    <property type="protein sequence ID" value="UUR07249.1"/>
    <property type="molecule type" value="Genomic_DNA"/>
</dbReference>
<reference evidence="1 2" key="1">
    <citation type="submission" date="2022-05" db="EMBL/GenBank/DDBJ databases">
        <title>S8-45 Sphingomonas ultraviolaceadurans.</title>
        <authorList>
            <person name="Liu Y."/>
        </authorList>
    </citation>
    <scope>NUCLEOTIDE SEQUENCE [LARGE SCALE GENOMIC DNA]</scope>
    <source>
        <strain evidence="1 2">S8-45</strain>
    </source>
</reference>
<evidence type="ECO:0008006" key="3">
    <source>
        <dbReference type="Google" id="ProtNLM"/>
    </source>
</evidence>
<evidence type="ECO:0000313" key="2">
    <source>
        <dbReference type="Proteomes" id="UP000831921"/>
    </source>
</evidence>
<sequence>MTSSAANRRTSLSAILLGALLLLLLGGAAAIWALNRFPQAAQLAGLQPPADALAEAQPRAVATLPPASPALATTIPVDALPATEARVATLEARLARVESATSRAESSAGRADALLVAFAARRAIDRGVALGYLEPLLTERFGPTHPQAVATIVTSSRRPVRLDQLAADFTTLAPRLKAAPESDNLWQTMRRQMGDLVTIRRADQPSQRPIATYDRAVARLNAGQVDQALAEAMRLPGITAAPAWVASARSYVAAHRALDQIESAALLAR</sequence>
<organism evidence="1 2">
    <name type="scientific">Sphingomonas glaciei</name>
    <dbReference type="NCBI Taxonomy" id="2938948"/>
    <lineage>
        <taxon>Bacteria</taxon>
        <taxon>Pseudomonadati</taxon>
        <taxon>Pseudomonadota</taxon>
        <taxon>Alphaproteobacteria</taxon>
        <taxon>Sphingomonadales</taxon>
        <taxon>Sphingomonadaceae</taxon>
        <taxon>Sphingomonas</taxon>
    </lineage>
</organism>
<evidence type="ECO:0000313" key="1">
    <source>
        <dbReference type="EMBL" id="UUR07249.1"/>
    </source>
</evidence>
<protein>
    <recommendedName>
        <fullName evidence="3">Inner membrane protein</fullName>
    </recommendedName>
</protein>
<name>A0ABY5MUZ8_9SPHN</name>
<gene>
    <name evidence="1" type="ORF">M1K48_09880</name>
</gene>
<dbReference type="RefSeq" id="WP_249454843.1">
    <property type="nucleotide sequence ID" value="NZ_CP097253.1"/>
</dbReference>
<proteinExistence type="predicted"/>
<keyword evidence="2" id="KW-1185">Reference proteome</keyword>